<keyword evidence="2" id="KW-1185">Reference proteome</keyword>
<comment type="caution">
    <text evidence="1">The sequence shown here is derived from an EMBL/GenBank/DDBJ whole genome shotgun (WGS) entry which is preliminary data.</text>
</comment>
<dbReference type="Proteomes" id="UP000489600">
    <property type="component" value="Unassembled WGS sequence"/>
</dbReference>
<accession>A0A565BNE1</accession>
<evidence type="ECO:0000313" key="1">
    <source>
        <dbReference type="EMBL" id="VVB03157.1"/>
    </source>
</evidence>
<organism evidence="1 2">
    <name type="scientific">Arabis nemorensis</name>
    <dbReference type="NCBI Taxonomy" id="586526"/>
    <lineage>
        <taxon>Eukaryota</taxon>
        <taxon>Viridiplantae</taxon>
        <taxon>Streptophyta</taxon>
        <taxon>Embryophyta</taxon>
        <taxon>Tracheophyta</taxon>
        <taxon>Spermatophyta</taxon>
        <taxon>Magnoliopsida</taxon>
        <taxon>eudicotyledons</taxon>
        <taxon>Gunneridae</taxon>
        <taxon>Pentapetalae</taxon>
        <taxon>rosids</taxon>
        <taxon>malvids</taxon>
        <taxon>Brassicales</taxon>
        <taxon>Brassicaceae</taxon>
        <taxon>Arabideae</taxon>
        <taxon>Arabis</taxon>
    </lineage>
</organism>
<dbReference type="InterPro" id="IPR009568">
    <property type="entry name" value="DUF1184"/>
</dbReference>
<reference evidence="1" key="1">
    <citation type="submission" date="2019-07" db="EMBL/GenBank/DDBJ databases">
        <authorList>
            <person name="Dittberner H."/>
        </authorList>
    </citation>
    <scope>NUCLEOTIDE SEQUENCE [LARGE SCALE GENOMIC DNA]</scope>
</reference>
<name>A0A565BNE1_9BRAS</name>
<sequence>MEPRRNYLALRRFFEPSKCRFYPYATGRGGSCKEAMKEELVKLGAELSVYNPVSERLLHVIHYVYSKHIQPKNCVYVEHHCESVQWELIRKDFAEGILVFHRLESILRKKDCSFDDRLLSSAIAKYKQVLKKVEDKLRSAKHVSVANGFAREMVEPKIYGLWKSFFDEEEEAIPEVIRTKILSDLFEPFLNKPKRGEILALSLSSPYILGESFAMQELKEEVVQLGVELSLLVARSMFSLCDNIPSVLHFCFVLYRDVNRDRNLGSAVEDRLLRVIYYVYSKYIKPMNQNAGKSVQRNLISTTLENLVVGFANLNRLVVHVRVCLVLK</sequence>
<protein>
    <submittedName>
        <fullName evidence="1">Uncharacterized protein</fullName>
    </submittedName>
</protein>
<dbReference type="AlphaFoldDB" id="A0A565BNE1"/>
<dbReference type="Pfam" id="PF06683">
    <property type="entry name" value="DUF1184"/>
    <property type="match status" value="2"/>
</dbReference>
<gene>
    <name evidence="1" type="ORF">ANE_LOCUS13601</name>
</gene>
<dbReference type="EMBL" id="CABITT030000004">
    <property type="protein sequence ID" value="VVB03157.1"/>
    <property type="molecule type" value="Genomic_DNA"/>
</dbReference>
<proteinExistence type="predicted"/>
<evidence type="ECO:0000313" key="2">
    <source>
        <dbReference type="Proteomes" id="UP000489600"/>
    </source>
</evidence>